<dbReference type="InterPro" id="IPR000253">
    <property type="entry name" value="FHA_dom"/>
</dbReference>
<dbReference type="InterPro" id="IPR011016">
    <property type="entry name" value="Znf_RING-CH"/>
</dbReference>
<evidence type="ECO:0000313" key="7">
    <source>
        <dbReference type="EMBL" id="KAK6589592.1"/>
    </source>
</evidence>
<dbReference type="InterPro" id="IPR013083">
    <property type="entry name" value="Znf_RING/FYVE/PHD"/>
</dbReference>
<evidence type="ECO:0000256" key="2">
    <source>
        <dbReference type="ARBA" id="ARBA00022771"/>
    </source>
</evidence>
<dbReference type="Gene3D" id="2.60.200.20">
    <property type="match status" value="1"/>
</dbReference>
<accession>A0AAV9XY80</accession>
<proteinExistence type="predicted"/>
<keyword evidence="8" id="KW-1185">Reference proteome</keyword>
<keyword evidence="3" id="KW-0862">Zinc</keyword>
<dbReference type="InterPro" id="IPR008984">
    <property type="entry name" value="SMAD_FHA_dom_sf"/>
</dbReference>
<comment type="caution">
    <text evidence="7">The sequence shown here is derived from an EMBL/GenBank/DDBJ whole genome shotgun (WGS) entry which is preliminary data.</text>
</comment>
<keyword evidence="1" id="KW-0479">Metal-binding</keyword>
<dbReference type="PROSITE" id="PS51292">
    <property type="entry name" value="ZF_RING_CH"/>
    <property type="match status" value="1"/>
</dbReference>
<dbReference type="PROSITE" id="PS50006">
    <property type="entry name" value="FHA_DOMAIN"/>
    <property type="match status" value="1"/>
</dbReference>
<evidence type="ECO:0000256" key="3">
    <source>
        <dbReference type="ARBA" id="ARBA00022833"/>
    </source>
</evidence>
<reference evidence="7 8" key="1">
    <citation type="submission" date="2023-10" db="EMBL/GenBank/DDBJ databases">
        <title>Comparative genomics analysis reveals potential genetic determinants of host preference in Cryptosporidium xiaoi.</title>
        <authorList>
            <person name="Xiao L."/>
            <person name="Li J."/>
        </authorList>
    </citation>
    <scope>NUCLEOTIDE SEQUENCE [LARGE SCALE GENOMIC DNA]</scope>
    <source>
        <strain evidence="7 8">52996</strain>
    </source>
</reference>
<evidence type="ECO:0000256" key="4">
    <source>
        <dbReference type="SAM" id="MobiDB-lite"/>
    </source>
</evidence>
<dbReference type="GO" id="GO:0008270">
    <property type="term" value="F:zinc ion binding"/>
    <property type="evidence" value="ECO:0007669"/>
    <property type="project" value="UniProtKB-KW"/>
</dbReference>
<feature type="compositionally biased region" description="Basic and acidic residues" evidence="4">
    <location>
        <begin position="314"/>
        <end position="330"/>
    </location>
</feature>
<dbReference type="Gene3D" id="3.30.40.10">
    <property type="entry name" value="Zinc/RING finger domain, C3HC4 (zinc finger)"/>
    <property type="match status" value="1"/>
</dbReference>
<feature type="domain" description="FHA" evidence="5">
    <location>
        <begin position="555"/>
        <end position="608"/>
    </location>
</feature>
<dbReference type="AlphaFoldDB" id="A0AAV9XY80"/>
<sequence>MGFYSRGGLSVLIESITSLGDSHGLYDYEKKEKTNYSVSVDDNCDSYLLFVDNETGQLMIQPDVEDTFSDEIQNLEQEEKIKKNDVSKKIMEINKRLNPTIRLYLSKNSWYIEAMRGEKNILEKPLNCNSMSSNPATQFNTEVGDSTGVCSPHSREKKYKQRDNRLWVVAPKTFPGIPLAKRDIIKLGRCKILIHEIVHNSSTATDVCSKLPYLPLTRRDDLATDIDSFLRMTPSVNVVGNRYLIEEIRDDGDIQSNISHLMPGNDTFNDLSESTTKSILNSGLVNNKSFVGENKDEMPDNIKESNSLRKLSDFFNHEPKNDSAENRETGTENDPMWATQYRCNENKDSDIENKNSENNQNTQTKCCRICLSDDGDGFNSLNEPFNPLICPCDCKGSLEYVHLQCLRTWLESRIEIPSGWLLHTGRNNVFEGFNYGQLVRSPSVQSSAHYSQIRDRIKRKLVFILKRLASRISVSKNPVNTPACLQLKKFDCELCKVSFPMQLQVITAENSTMAMPLFRIPRPRFPYMVLVPIEGEHSSKMGQIIVSFGESNIPVCIGRGHNSDIRLGEISVSRAHAQFQHCFFNNSYNICLLDMKSKFGSLIELKRPLKLGKEGLSIQIGRALISFKTFRSNKSISNVIQSITSCAIQRKQKFPEEKNEWQTRMCKRSINLTVDSSINVNFGNNNFEGSARSVTNTSFAHTGGFEGYSSDQEDKQNQIREKQIDKTRSRHHYMFEP</sequence>
<keyword evidence="2" id="KW-0863">Zinc-finger</keyword>
<dbReference type="PANTHER" id="PTHR46210:SF1">
    <property type="entry name" value="FHA DOMAIN-CONTAINING PROTEIN"/>
    <property type="match status" value="1"/>
</dbReference>
<dbReference type="CDD" id="cd16495">
    <property type="entry name" value="RING_CH-C4HC3_MARCH"/>
    <property type="match status" value="1"/>
</dbReference>
<dbReference type="EMBL" id="JAWDEY010000012">
    <property type="protein sequence ID" value="KAK6589592.1"/>
    <property type="molecule type" value="Genomic_DNA"/>
</dbReference>
<dbReference type="SUPFAM" id="SSF57850">
    <property type="entry name" value="RING/U-box"/>
    <property type="match status" value="1"/>
</dbReference>
<dbReference type="SUPFAM" id="SSF49879">
    <property type="entry name" value="SMAD/FHA domain"/>
    <property type="match status" value="1"/>
</dbReference>
<feature type="domain" description="RING-CH-type" evidence="6">
    <location>
        <begin position="359"/>
        <end position="429"/>
    </location>
</feature>
<dbReference type="Pfam" id="PF00498">
    <property type="entry name" value="FHA"/>
    <property type="match status" value="1"/>
</dbReference>
<evidence type="ECO:0000259" key="6">
    <source>
        <dbReference type="PROSITE" id="PS51292"/>
    </source>
</evidence>
<organism evidence="7 8">
    <name type="scientific">Cryptosporidium xiaoi</name>
    <dbReference type="NCBI Taxonomy" id="659607"/>
    <lineage>
        <taxon>Eukaryota</taxon>
        <taxon>Sar</taxon>
        <taxon>Alveolata</taxon>
        <taxon>Apicomplexa</taxon>
        <taxon>Conoidasida</taxon>
        <taxon>Coccidia</taxon>
        <taxon>Eucoccidiorida</taxon>
        <taxon>Eimeriorina</taxon>
        <taxon>Cryptosporidiidae</taxon>
        <taxon>Cryptosporidium</taxon>
    </lineage>
</organism>
<evidence type="ECO:0000256" key="1">
    <source>
        <dbReference type="ARBA" id="ARBA00022723"/>
    </source>
</evidence>
<evidence type="ECO:0000313" key="8">
    <source>
        <dbReference type="Proteomes" id="UP001311799"/>
    </source>
</evidence>
<dbReference type="SMART" id="SM00744">
    <property type="entry name" value="RINGv"/>
    <property type="match status" value="1"/>
</dbReference>
<dbReference type="Pfam" id="PF12906">
    <property type="entry name" value="RINGv"/>
    <property type="match status" value="1"/>
</dbReference>
<dbReference type="CDD" id="cd00060">
    <property type="entry name" value="FHA"/>
    <property type="match status" value="1"/>
</dbReference>
<feature type="region of interest" description="Disordered" evidence="4">
    <location>
        <begin position="314"/>
        <end position="334"/>
    </location>
</feature>
<name>A0AAV9XY80_9CRYT</name>
<protein>
    <submittedName>
        <fullName evidence="7">Ssm4 ring finger fused to a forkhead associated (FHA) domain (Apicomplexan specific architecture)</fullName>
    </submittedName>
</protein>
<dbReference type="PANTHER" id="PTHR46210">
    <property type="entry name" value="FHA DOMAIN-CONTAINING PROTEIN"/>
    <property type="match status" value="1"/>
</dbReference>
<gene>
    <name evidence="7" type="ORF">RS030_203101</name>
</gene>
<dbReference type="Proteomes" id="UP001311799">
    <property type="component" value="Unassembled WGS sequence"/>
</dbReference>
<evidence type="ECO:0000259" key="5">
    <source>
        <dbReference type="PROSITE" id="PS50006"/>
    </source>
</evidence>